<comment type="caution">
    <text evidence="1">The sequence shown here is derived from an EMBL/GenBank/DDBJ whole genome shotgun (WGS) entry which is preliminary data.</text>
</comment>
<keyword evidence="2" id="KW-1185">Reference proteome</keyword>
<protein>
    <submittedName>
        <fullName evidence="1">Uncharacterized protein</fullName>
    </submittedName>
</protein>
<dbReference type="Proteomes" id="UP001589797">
    <property type="component" value="Unassembled WGS sequence"/>
</dbReference>
<organism evidence="1 2">
    <name type="scientific">Fontibacter flavus</name>
    <dbReference type="NCBI Taxonomy" id="654838"/>
    <lineage>
        <taxon>Bacteria</taxon>
        <taxon>Pseudomonadati</taxon>
        <taxon>Bacteroidota</taxon>
        <taxon>Cytophagia</taxon>
        <taxon>Cytophagales</taxon>
        <taxon>Cyclobacteriaceae</taxon>
        <taxon>Fontibacter</taxon>
    </lineage>
</organism>
<dbReference type="RefSeq" id="WP_382387525.1">
    <property type="nucleotide sequence ID" value="NZ_JBHLWI010000028.1"/>
</dbReference>
<proteinExistence type="predicted"/>
<name>A0ABV6FT65_9BACT</name>
<dbReference type="EMBL" id="JBHLWI010000028">
    <property type="protein sequence ID" value="MFC0263061.1"/>
    <property type="molecule type" value="Genomic_DNA"/>
</dbReference>
<accession>A0ABV6FT65</accession>
<gene>
    <name evidence="1" type="ORF">ACFFIP_10245</name>
</gene>
<evidence type="ECO:0000313" key="2">
    <source>
        <dbReference type="Proteomes" id="UP001589797"/>
    </source>
</evidence>
<evidence type="ECO:0000313" key="1">
    <source>
        <dbReference type="EMBL" id="MFC0263061.1"/>
    </source>
</evidence>
<sequence length="67" mass="7348">MKKKVIFVLGFLVLFLGNFMFYQSVSAQTVHCPHILRDEFGCDLYDCPNGCVIVACGPAGATELCDT</sequence>
<reference evidence="1 2" key="1">
    <citation type="submission" date="2024-09" db="EMBL/GenBank/DDBJ databases">
        <authorList>
            <person name="Sun Q."/>
            <person name="Mori K."/>
        </authorList>
    </citation>
    <scope>NUCLEOTIDE SEQUENCE [LARGE SCALE GENOMIC DNA]</scope>
    <source>
        <strain evidence="1 2">CCM 7650</strain>
    </source>
</reference>